<dbReference type="EMBL" id="NSDM01000023">
    <property type="protein sequence ID" value="MDQ2588782.1"/>
    <property type="molecule type" value="Genomic_DNA"/>
</dbReference>
<organism evidence="4 5">
    <name type="scientific">Saccharothrix yanglingensis</name>
    <dbReference type="NCBI Taxonomy" id="659496"/>
    <lineage>
        <taxon>Bacteria</taxon>
        <taxon>Bacillati</taxon>
        <taxon>Actinomycetota</taxon>
        <taxon>Actinomycetes</taxon>
        <taxon>Pseudonocardiales</taxon>
        <taxon>Pseudonocardiaceae</taxon>
        <taxon>Saccharothrix</taxon>
    </lineage>
</organism>
<dbReference type="RefSeq" id="WP_306750445.1">
    <property type="nucleotide sequence ID" value="NZ_NSDM01000023.1"/>
</dbReference>
<dbReference type="Pfam" id="PF00498">
    <property type="entry name" value="FHA"/>
    <property type="match status" value="1"/>
</dbReference>
<reference evidence="4 5" key="1">
    <citation type="submission" date="2017-06" db="EMBL/GenBank/DDBJ databases">
        <title>Cultured bacterium strain Saccharothrix yanglingensis Hhs.015.</title>
        <authorList>
            <person name="Xia Y."/>
        </authorList>
    </citation>
    <scope>NUCLEOTIDE SEQUENCE [LARGE SCALE GENOMIC DNA]</scope>
    <source>
        <strain evidence="4 5">Hhs.015</strain>
    </source>
</reference>
<dbReference type="Proteomes" id="UP001225605">
    <property type="component" value="Unassembled WGS sequence"/>
</dbReference>
<feature type="compositionally biased region" description="Pro residues" evidence="2">
    <location>
        <begin position="191"/>
        <end position="200"/>
    </location>
</feature>
<accession>A0ABU0XAX9</accession>
<evidence type="ECO:0000256" key="2">
    <source>
        <dbReference type="SAM" id="MobiDB-lite"/>
    </source>
</evidence>
<dbReference type="SUPFAM" id="SSF49879">
    <property type="entry name" value="SMAD/FHA domain"/>
    <property type="match status" value="1"/>
</dbReference>
<sequence length="225" mass="23085">MATCPAGHGSTTDDSCEVCGAPIADADAPAVPATASAVTVGVPPVVRDGVCAVCGAPRVGRFCEACGHDALAAVPAVPVSSPAVARAAWHVTVEADREYFDRVVAAGGPDAESMRFPGFCPPRRFDLAGDQVTIGRRSRSRGIFPGVDLVGPPEDPGVSHHHALLVDSGDGWAVVDLASTNGTTLNGSTEPLPPHVPEPLRPGDRVHVGAWTTITLHRSGGDQVR</sequence>
<name>A0ABU0XAX9_9PSEU</name>
<evidence type="ECO:0000313" key="4">
    <source>
        <dbReference type="EMBL" id="MDQ2588782.1"/>
    </source>
</evidence>
<dbReference type="InterPro" id="IPR000253">
    <property type="entry name" value="FHA_dom"/>
</dbReference>
<gene>
    <name evidence="4" type="ORF">CKY47_33530</name>
</gene>
<comment type="caution">
    <text evidence="4">The sequence shown here is derived from an EMBL/GenBank/DDBJ whole genome shotgun (WGS) entry which is preliminary data.</text>
</comment>
<dbReference type="Gene3D" id="2.60.200.20">
    <property type="match status" value="1"/>
</dbReference>
<keyword evidence="1" id="KW-0597">Phosphoprotein</keyword>
<dbReference type="CDD" id="cd00060">
    <property type="entry name" value="FHA"/>
    <property type="match status" value="1"/>
</dbReference>
<evidence type="ECO:0000256" key="1">
    <source>
        <dbReference type="ARBA" id="ARBA00022553"/>
    </source>
</evidence>
<protein>
    <submittedName>
        <fullName evidence="4">Phosphopeptide-binding protein</fullName>
    </submittedName>
</protein>
<feature type="domain" description="FHA" evidence="3">
    <location>
        <begin position="132"/>
        <end position="190"/>
    </location>
</feature>
<proteinExistence type="predicted"/>
<dbReference type="InterPro" id="IPR008984">
    <property type="entry name" value="SMAD_FHA_dom_sf"/>
</dbReference>
<dbReference type="PROSITE" id="PS50006">
    <property type="entry name" value="FHA_DOMAIN"/>
    <property type="match status" value="1"/>
</dbReference>
<feature type="region of interest" description="Disordered" evidence="2">
    <location>
        <begin position="183"/>
        <end position="203"/>
    </location>
</feature>
<keyword evidence="5" id="KW-1185">Reference proteome</keyword>
<dbReference type="SMART" id="SM00240">
    <property type="entry name" value="FHA"/>
    <property type="match status" value="1"/>
</dbReference>
<dbReference type="InterPro" id="IPR050923">
    <property type="entry name" value="Cell_Proc_Reg/RNA_Proc"/>
</dbReference>
<evidence type="ECO:0000259" key="3">
    <source>
        <dbReference type="PROSITE" id="PS50006"/>
    </source>
</evidence>
<evidence type="ECO:0000313" key="5">
    <source>
        <dbReference type="Proteomes" id="UP001225605"/>
    </source>
</evidence>
<dbReference type="PANTHER" id="PTHR23308">
    <property type="entry name" value="NUCLEAR INHIBITOR OF PROTEIN PHOSPHATASE-1"/>
    <property type="match status" value="1"/>
</dbReference>